<accession>A0A8J2JNJ4</accession>
<feature type="non-terminal residue" evidence="1">
    <location>
        <position position="65"/>
    </location>
</feature>
<sequence length="65" mass="7637">MQRLHLQNFIEAEITIEARLRSLEAPEMAERMKWQIRTWALDVKEKTGKIPEIPKAEHGGSKFTF</sequence>
<evidence type="ECO:0000313" key="2">
    <source>
        <dbReference type="Proteomes" id="UP000708208"/>
    </source>
</evidence>
<dbReference type="Proteomes" id="UP000708208">
    <property type="component" value="Unassembled WGS sequence"/>
</dbReference>
<dbReference type="AlphaFoldDB" id="A0A8J2JNJ4"/>
<keyword evidence="2" id="KW-1185">Reference proteome</keyword>
<reference evidence="1" key="1">
    <citation type="submission" date="2021-06" db="EMBL/GenBank/DDBJ databases">
        <authorList>
            <person name="Hodson N. C."/>
            <person name="Mongue J. A."/>
            <person name="Jaron S. K."/>
        </authorList>
    </citation>
    <scope>NUCLEOTIDE SEQUENCE</scope>
</reference>
<name>A0A8J2JNJ4_9HEXA</name>
<protein>
    <submittedName>
        <fullName evidence="1">Uncharacterized protein</fullName>
    </submittedName>
</protein>
<comment type="caution">
    <text evidence="1">The sequence shown here is derived from an EMBL/GenBank/DDBJ whole genome shotgun (WGS) entry which is preliminary data.</text>
</comment>
<proteinExistence type="predicted"/>
<dbReference type="EMBL" id="CAJVCH010100039">
    <property type="protein sequence ID" value="CAG7723536.1"/>
    <property type="molecule type" value="Genomic_DNA"/>
</dbReference>
<dbReference type="OrthoDB" id="3046016at2759"/>
<organism evidence="1 2">
    <name type="scientific">Allacma fusca</name>
    <dbReference type="NCBI Taxonomy" id="39272"/>
    <lineage>
        <taxon>Eukaryota</taxon>
        <taxon>Metazoa</taxon>
        <taxon>Ecdysozoa</taxon>
        <taxon>Arthropoda</taxon>
        <taxon>Hexapoda</taxon>
        <taxon>Collembola</taxon>
        <taxon>Symphypleona</taxon>
        <taxon>Sminthuridae</taxon>
        <taxon>Allacma</taxon>
    </lineage>
</organism>
<evidence type="ECO:0000313" key="1">
    <source>
        <dbReference type="EMBL" id="CAG7723536.1"/>
    </source>
</evidence>
<gene>
    <name evidence="1" type="ORF">AFUS01_LOCUS12620</name>
</gene>